<accession>A0A5D3BYH0</accession>
<sequence>MKVSKWWCPKLVFDRFRVVNEIGHFMENCFPLKAKVQSLVKVEWLKFKKIGEEPDVNQNPLPNHVSPYLSPRFNNDEGEKFGCANEKQCLYHLEIDDHFIEDCREFKNEVKKLMDAKILLVGQMNMQEIEVDMIIDASNDTSITIISENTISPHPLVYQCPPEFELNNWEIKKTLKVSNGSQKICNKDTKVEGNIDDVVDFEVSICNLKQNIEG</sequence>
<dbReference type="AlphaFoldDB" id="A0A5D3BYH0"/>
<name>A0A5D3BYH0_CUCMM</name>
<gene>
    <name evidence="2" type="ORF">E5676_scaffold409G002000</name>
    <name evidence="1" type="ORF">E6C27_scaffold60G004750</name>
</gene>
<evidence type="ECO:0000313" key="3">
    <source>
        <dbReference type="Proteomes" id="UP000321393"/>
    </source>
</evidence>
<reference evidence="3 4" key="1">
    <citation type="submission" date="2019-08" db="EMBL/GenBank/DDBJ databases">
        <title>Draft genome sequences of two oriental melons (Cucumis melo L. var makuwa).</title>
        <authorList>
            <person name="Kwon S.-Y."/>
        </authorList>
    </citation>
    <scope>NUCLEOTIDE SEQUENCE [LARGE SCALE GENOMIC DNA]</scope>
    <source>
        <strain evidence="4">cv. Chang Bougi</strain>
        <strain evidence="3">cv. SW 3</strain>
        <tissue evidence="2">Leaf</tissue>
    </source>
</reference>
<dbReference type="Proteomes" id="UP000321393">
    <property type="component" value="Unassembled WGS sequence"/>
</dbReference>
<evidence type="ECO:0000313" key="2">
    <source>
        <dbReference type="EMBL" id="TYK04567.1"/>
    </source>
</evidence>
<evidence type="ECO:0000313" key="4">
    <source>
        <dbReference type="Proteomes" id="UP000321947"/>
    </source>
</evidence>
<evidence type="ECO:0000313" key="1">
    <source>
        <dbReference type="EMBL" id="KAA0051991.1"/>
    </source>
</evidence>
<dbReference type="Proteomes" id="UP000321947">
    <property type="component" value="Unassembled WGS sequence"/>
</dbReference>
<dbReference type="EMBL" id="SSTE01011134">
    <property type="protein sequence ID" value="KAA0051991.1"/>
    <property type="molecule type" value="Genomic_DNA"/>
</dbReference>
<dbReference type="EMBL" id="SSTD01014204">
    <property type="protein sequence ID" value="TYK04567.1"/>
    <property type="molecule type" value="Genomic_DNA"/>
</dbReference>
<proteinExistence type="predicted"/>
<protein>
    <submittedName>
        <fullName evidence="2">Uncharacterized protein</fullName>
    </submittedName>
</protein>
<comment type="caution">
    <text evidence="2">The sequence shown here is derived from an EMBL/GenBank/DDBJ whole genome shotgun (WGS) entry which is preliminary data.</text>
</comment>
<organism evidence="2 4">
    <name type="scientific">Cucumis melo var. makuwa</name>
    <name type="common">Oriental melon</name>
    <dbReference type="NCBI Taxonomy" id="1194695"/>
    <lineage>
        <taxon>Eukaryota</taxon>
        <taxon>Viridiplantae</taxon>
        <taxon>Streptophyta</taxon>
        <taxon>Embryophyta</taxon>
        <taxon>Tracheophyta</taxon>
        <taxon>Spermatophyta</taxon>
        <taxon>Magnoliopsida</taxon>
        <taxon>eudicotyledons</taxon>
        <taxon>Gunneridae</taxon>
        <taxon>Pentapetalae</taxon>
        <taxon>rosids</taxon>
        <taxon>fabids</taxon>
        <taxon>Cucurbitales</taxon>
        <taxon>Cucurbitaceae</taxon>
        <taxon>Benincaseae</taxon>
        <taxon>Cucumis</taxon>
    </lineage>
</organism>